<dbReference type="EMBL" id="BARS01054356">
    <property type="protein sequence ID" value="GAG48051.1"/>
    <property type="molecule type" value="Genomic_DNA"/>
</dbReference>
<proteinExistence type="predicted"/>
<evidence type="ECO:0000313" key="1">
    <source>
        <dbReference type="EMBL" id="GAG48051.1"/>
    </source>
</evidence>
<organism evidence="1">
    <name type="scientific">marine sediment metagenome</name>
    <dbReference type="NCBI Taxonomy" id="412755"/>
    <lineage>
        <taxon>unclassified sequences</taxon>
        <taxon>metagenomes</taxon>
        <taxon>ecological metagenomes</taxon>
    </lineage>
</organism>
<sequence length="151" mass="17757">MPLVKIISDLSGTICNEQIPIEWVLYHAKRKFRLITKAAINYMHWLKDKNPSHFYKTLEGLPLRDFGFLKNLTPNKNWDKMIRDKKPKRVGFITQDDLLVANAYLKTQKQRFEDLGIEVVMLEFNFAKYKKGFYTGEVELNVTPHTLPNLL</sequence>
<name>X0ZIB6_9ZZZZ</name>
<protein>
    <submittedName>
        <fullName evidence="1">Uncharacterized protein</fullName>
    </submittedName>
</protein>
<comment type="caution">
    <text evidence="1">The sequence shown here is derived from an EMBL/GenBank/DDBJ whole genome shotgun (WGS) entry which is preliminary data.</text>
</comment>
<dbReference type="AlphaFoldDB" id="X0ZIB6"/>
<reference evidence="1" key="1">
    <citation type="journal article" date="2014" name="Front. Microbiol.">
        <title>High frequency of phylogenetically diverse reductive dehalogenase-homologous genes in deep subseafloor sedimentary metagenomes.</title>
        <authorList>
            <person name="Kawai M."/>
            <person name="Futagami T."/>
            <person name="Toyoda A."/>
            <person name="Takaki Y."/>
            <person name="Nishi S."/>
            <person name="Hori S."/>
            <person name="Arai W."/>
            <person name="Tsubouchi T."/>
            <person name="Morono Y."/>
            <person name="Uchiyama I."/>
            <person name="Ito T."/>
            <person name="Fujiyama A."/>
            <person name="Inagaki F."/>
            <person name="Takami H."/>
        </authorList>
    </citation>
    <scope>NUCLEOTIDE SEQUENCE</scope>
    <source>
        <strain evidence="1">Expedition CK06-06</strain>
    </source>
</reference>
<feature type="non-terminal residue" evidence="1">
    <location>
        <position position="151"/>
    </location>
</feature>
<accession>X0ZIB6</accession>
<gene>
    <name evidence="1" type="ORF">S01H1_80486</name>
</gene>